<gene>
    <name evidence="3" type="ORF">SOCE26_102230</name>
</gene>
<feature type="domain" description="Transcription elongation factor GreA/GreB C-terminal" evidence="2">
    <location>
        <begin position="125"/>
        <end position="162"/>
    </location>
</feature>
<evidence type="ECO:0000256" key="1">
    <source>
        <dbReference type="SAM" id="MobiDB-lite"/>
    </source>
</evidence>
<dbReference type="Gene3D" id="3.10.50.30">
    <property type="entry name" value="Transcription elongation factor, GreA/GreB, C-terminal domain"/>
    <property type="match status" value="1"/>
</dbReference>
<protein>
    <recommendedName>
        <fullName evidence="2">Transcription elongation factor GreA/GreB C-terminal domain-containing protein</fullName>
    </recommendedName>
</protein>
<dbReference type="SUPFAM" id="SSF54534">
    <property type="entry name" value="FKBP-like"/>
    <property type="match status" value="1"/>
</dbReference>
<dbReference type="GO" id="GO:0003677">
    <property type="term" value="F:DNA binding"/>
    <property type="evidence" value="ECO:0007669"/>
    <property type="project" value="InterPro"/>
</dbReference>
<name>A0A2L0FB25_SORCE</name>
<organism evidence="3 4">
    <name type="scientific">Sorangium cellulosum</name>
    <name type="common">Polyangium cellulosum</name>
    <dbReference type="NCBI Taxonomy" id="56"/>
    <lineage>
        <taxon>Bacteria</taxon>
        <taxon>Pseudomonadati</taxon>
        <taxon>Myxococcota</taxon>
        <taxon>Polyangia</taxon>
        <taxon>Polyangiales</taxon>
        <taxon>Polyangiaceae</taxon>
        <taxon>Sorangium</taxon>
    </lineage>
</organism>
<feature type="region of interest" description="Disordered" evidence="1">
    <location>
        <begin position="22"/>
        <end position="50"/>
    </location>
</feature>
<evidence type="ECO:0000259" key="2">
    <source>
        <dbReference type="Pfam" id="PF01272"/>
    </source>
</evidence>
<dbReference type="InterPro" id="IPR023459">
    <property type="entry name" value="Tscrpt_elong_fac_GreA/B_fam"/>
</dbReference>
<dbReference type="GO" id="GO:0070063">
    <property type="term" value="F:RNA polymerase binding"/>
    <property type="evidence" value="ECO:0007669"/>
    <property type="project" value="InterPro"/>
</dbReference>
<dbReference type="AlphaFoldDB" id="A0A2L0FB25"/>
<evidence type="ECO:0000313" key="3">
    <source>
        <dbReference type="EMBL" id="AUX48682.1"/>
    </source>
</evidence>
<dbReference type="InterPro" id="IPR036953">
    <property type="entry name" value="GreA/GreB_C_sf"/>
</dbReference>
<proteinExistence type="predicted"/>
<dbReference type="EMBL" id="CP012673">
    <property type="protein sequence ID" value="AUX48682.1"/>
    <property type="molecule type" value="Genomic_DNA"/>
</dbReference>
<dbReference type="RefSeq" id="WP_104986504.1">
    <property type="nucleotide sequence ID" value="NZ_CP012673.1"/>
</dbReference>
<evidence type="ECO:0000313" key="4">
    <source>
        <dbReference type="Proteomes" id="UP000238348"/>
    </source>
</evidence>
<dbReference type="PIRSF" id="PIRSF006092">
    <property type="entry name" value="GreA_GreB"/>
    <property type="match status" value="1"/>
</dbReference>
<dbReference type="GO" id="GO:0032784">
    <property type="term" value="P:regulation of DNA-templated transcription elongation"/>
    <property type="evidence" value="ECO:0007669"/>
    <property type="project" value="InterPro"/>
</dbReference>
<dbReference type="Proteomes" id="UP000238348">
    <property type="component" value="Chromosome"/>
</dbReference>
<sequence>MPPAIDKRALLATIKDQLARELERSTERARDAADAATHEENRAEGDKDMRATEASYVARGHSERVLQLEQALAKLGALNVRDFGPDDRIASSALVELESGDRRALYFLLPAAGGERLQFQGVALQTLATTSPLGAALLGLSEGDEAEVTTPQGTRSYVITGVQ</sequence>
<dbReference type="Pfam" id="PF01272">
    <property type="entry name" value="GreA_GreB"/>
    <property type="match status" value="1"/>
</dbReference>
<reference evidence="3 4" key="1">
    <citation type="submission" date="2015-09" db="EMBL/GenBank/DDBJ databases">
        <title>Sorangium comparison.</title>
        <authorList>
            <person name="Zaburannyi N."/>
            <person name="Bunk B."/>
            <person name="Overmann J."/>
            <person name="Mueller R."/>
        </authorList>
    </citation>
    <scope>NUCLEOTIDE SEQUENCE [LARGE SCALE GENOMIC DNA]</scope>
    <source>
        <strain evidence="3 4">So ce26</strain>
    </source>
</reference>
<dbReference type="InterPro" id="IPR001437">
    <property type="entry name" value="Tscrpt_elong_fac_GreA/B_C"/>
</dbReference>
<accession>A0A2L0FB25</accession>
<dbReference type="OrthoDB" id="5293337at2"/>